<dbReference type="PROSITE" id="PS51007">
    <property type="entry name" value="CYTC"/>
    <property type="match status" value="1"/>
</dbReference>
<protein>
    <recommendedName>
        <fullName evidence="14">Cytochrome c1, heme protein, mitochondrial</fullName>
    </recommendedName>
    <alternativeName>
        <fullName evidence="17">Complex III subunit 4</fullName>
    </alternativeName>
    <alternativeName>
        <fullName evidence="16">Complex III subunit IV</fullName>
    </alternativeName>
    <alternativeName>
        <fullName evidence="15">Cytochrome b-c1 complex subunit 4</fullName>
    </alternativeName>
    <alternativeName>
        <fullName evidence="19">Ubiquinol-cytochrome-c reductase complex cytochrome c1 subunit</fullName>
    </alternativeName>
</protein>
<dbReference type="OrthoDB" id="5925at2759"/>
<reference evidence="24" key="1">
    <citation type="submission" date="2018-12" db="EMBL/GenBank/DDBJ databases">
        <authorList>
            <person name="Yazar S."/>
        </authorList>
    </citation>
    <scope>NUCLEOTIDE SEQUENCE [LARGE SCALE GENOMIC DNA]</scope>
</reference>
<organism evidence="23 24">
    <name type="scientific">Vombatus ursinus</name>
    <name type="common">Common wombat</name>
    <dbReference type="NCBI Taxonomy" id="29139"/>
    <lineage>
        <taxon>Eukaryota</taxon>
        <taxon>Metazoa</taxon>
        <taxon>Chordata</taxon>
        <taxon>Craniata</taxon>
        <taxon>Vertebrata</taxon>
        <taxon>Euteleostomi</taxon>
        <taxon>Mammalia</taxon>
        <taxon>Metatheria</taxon>
        <taxon>Diprotodontia</taxon>
        <taxon>Vombatidae</taxon>
        <taxon>Vombatus</taxon>
    </lineage>
</organism>
<dbReference type="GeneTree" id="ENSGT00390000012445"/>
<evidence type="ECO:0000313" key="23">
    <source>
        <dbReference type="Ensembl" id="ENSVURP00010032515.1"/>
    </source>
</evidence>
<keyword evidence="6 21" id="KW-0812">Transmembrane</keyword>
<evidence type="ECO:0000256" key="6">
    <source>
        <dbReference type="ARBA" id="ARBA00022692"/>
    </source>
</evidence>
<dbReference type="PANTHER" id="PTHR10266:SF3">
    <property type="entry name" value="CYTOCHROME C1, HEME PROTEIN, MITOCHONDRIAL"/>
    <property type="match status" value="1"/>
</dbReference>
<keyword evidence="7 20" id="KW-0479">Metal-binding</keyword>
<feature type="binding site" description="covalent" evidence="20">
    <location>
        <position position="239"/>
    </location>
    <ligand>
        <name>heme c</name>
        <dbReference type="ChEBI" id="CHEBI:61717"/>
    </ligand>
</feature>
<evidence type="ECO:0000256" key="2">
    <source>
        <dbReference type="ARBA" id="ARBA00006488"/>
    </source>
</evidence>
<dbReference type="InterPro" id="IPR036909">
    <property type="entry name" value="Cyt_c-like_dom_sf"/>
</dbReference>
<dbReference type="FunFam" id="1.20.5.100:FF:000003">
    <property type="entry name" value="Cytochrome c1, heme protein, mitochondrial"/>
    <property type="match status" value="1"/>
</dbReference>
<reference evidence="23" key="2">
    <citation type="submission" date="2025-08" db="UniProtKB">
        <authorList>
            <consortium name="Ensembl"/>
        </authorList>
    </citation>
    <scope>IDENTIFICATION</scope>
</reference>
<dbReference type="Pfam" id="PF02167">
    <property type="entry name" value="Cytochrom_C1"/>
    <property type="match status" value="1"/>
</dbReference>
<dbReference type="PRINTS" id="PR00603">
    <property type="entry name" value="CYTOCHROMEC1"/>
</dbReference>
<evidence type="ECO:0000256" key="13">
    <source>
        <dbReference type="ARBA" id="ARBA00023136"/>
    </source>
</evidence>
<dbReference type="OMA" id="WVKKFKW"/>
<evidence type="ECO:0000256" key="17">
    <source>
        <dbReference type="ARBA" id="ARBA00041779"/>
    </source>
</evidence>
<dbReference type="InterPro" id="IPR009056">
    <property type="entry name" value="Cyt_c-like_dom"/>
</dbReference>
<evidence type="ECO:0000256" key="9">
    <source>
        <dbReference type="ARBA" id="ARBA00022982"/>
    </source>
</evidence>
<keyword evidence="10 21" id="KW-1133">Transmembrane helix</keyword>
<dbReference type="PANTHER" id="PTHR10266">
    <property type="entry name" value="CYTOCHROME C1"/>
    <property type="match status" value="1"/>
</dbReference>
<dbReference type="SUPFAM" id="SSF81496">
    <property type="entry name" value="Cytochrome c1 subunit of cytochrome bc1 complex (Ubiquinol-cytochrome c reductase), transmembrane anchor"/>
    <property type="match status" value="1"/>
</dbReference>
<dbReference type="InterPro" id="IPR002326">
    <property type="entry name" value="Cyt_c1"/>
</dbReference>
<feature type="transmembrane region" description="Helical" evidence="21">
    <location>
        <begin position="54"/>
        <end position="77"/>
    </location>
</feature>
<evidence type="ECO:0000256" key="8">
    <source>
        <dbReference type="ARBA" id="ARBA00022792"/>
    </source>
</evidence>
<evidence type="ECO:0000256" key="15">
    <source>
        <dbReference type="ARBA" id="ARBA00041262"/>
    </source>
</evidence>
<comment type="subunit">
    <text evidence="18">Component of the ubiquinol-cytochrome c oxidoreductase (cytochrome b-c1 complex, complex III, CIII), a multisubunit enzyme composed of 11 subunits. The complex is composed of 3 respiratory subunits cytochrome b, cytochrome c1 and Rieske protein UQCRFS1, 2 core protein subunits UQCRC1/QCR1 and UQCRC2/QCR2, and 6 low-molecular weight protein subunits UQCRH/QCR6, UQCRB/QCR7, UQCRQ/QCR8, UQCR10/QCR9, UQCR11/QCR10 and subunit 9, the cleavage product of Rieske protein UQCRFS1. The complex exists as an obligatory dimer and forms supercomplexes (SCs) in the inner mitochondrial membrane with NADH-ubiquinone oxidoreductase (complex I, CI) and cytochrome c oxidase (complex IV, CIV), resulting in different assemblies (supercomplex SCI(1)III(2)IV(1) and megacomplex MCI(2)III(2)IV(2)). Interacts with FLVCR2; this interaction occurs in the absence of heme and is disrupted upon heme binding.</text>
</comment>
<dbReference type="GO" id="GO:0006122">
    <property type="term" value="P:mitochondrial electron transport, ubiquinol to cytochrome c"/>
    <property type="evidence" value="ECO:0007669"/>
    <property type="project" value="TreeGrafter"/>
</dbReference>
<evidence type="ECO:0000256" key="7">
    <source>
        <dbReference type="ARBA" id="ARBA00022723"/>
    </source>
</evidence>
<evidence type="ECO:0000313" key="24">
    <source>
        <dbReference type="Proteomes" id="UP000314987"/>
    </source>
</evidence>
<feature type="binding site" description="covalent" evidence="20">
    <location>
        <position position="119"/>
    </location>
    <ligand>
        <name>heme c</name>
        <dbReference type="ChEBI" id="CHEBI:61717"/>
    </ligand>
</feature>
<proteinExistence type="inferred from homology"/>
<keyword evidence="24" id="KW-1185">Reference proteome</keyword>
<comment type="subcellular location">
    <subcellularLocation>
        <location evidence="1">Mitochondrion inner membrane</location>
    </subcellularLocation>
</comment>
<evidence type="ECO:0000259" key="22">
    <source>
        <dbReference type="PROSITE" id="PS51007"/>
    </source>
</evidence>
<dbReference type="SUPFAM" id="SSF46626">
    <property type="entry name" value="Cytochrome c"/>
    <property type="match status" value="1"/>
</dbReference>
<keyword evidence="12" id="KW-0496">Mitochondrion</keyword>
<dbReference type="GO" id="GO:0009055">
    <property type="term" value="F:electron transfer activity"/>
    <property type="evidence" value="ECO:0007669"/>
    <property type="project" value="InterPro"/>
</dbReference>
<dbReference type="Gene3D" id="1.10.760.10">
    <property type="entry name" value="Cytochrome c-like domain"/>
    <property type="match status" value="1"/>
</dbReference>
<keyword evidence="5" id="KW-0679">Respiratory chain</keyword>
<dbReference type="FunFam" id="1.10.760.10:FF:000002">
    <property type="entry name" value="Cytochrome c1, heme protein"/>
    <property type="match status" value="1"/>
</dbReference>
<comment type="similarity">
    <text evidence="2">Belongs to the cytochrome c family.</text>
</comment>
<keyword evidence="8" id="KW-0999">Mitochondrion inner membrane</keyword>
<dbReference type="AlphaFoldDB" id="A0A4X2MFG1"/>
<evidence type="ECO:0000256" key="10">
    <source>
        <dbReference type="ARBA" id="ARBA00022989"/>
    </source>
</evidence>
<dbReference type="Ensembl" id="ENSVURT00010037020.1">
    <property type="protein sequence ID" value="ENSVURP00010032515.1"/>
    <property type="gene ID" value="ENSVURG00010024812.1"/>
</dbReference>
<name>A0A4X2MFG1_VOMUR</name>
<accession>A0A4X2MFG1</accession>
<evidence type="ECO:0000256" key="4">
    <source>
        <dbReference type="ARBA" id="ARBA00022617"/>
    </source>
</evidence>
<evidence type="ECO:0000256" key="3">
    <source>
        <dbReference type="ARBA" id="ARBA00022448"/>
    </source>
</evidence>
<evidence type="ECO:0000256" key="5">
    <source>
        <dbReference type="ARBA" id="ARBA00022660"/>
    </source>
</evidence>
<dbReference type="GO" id="GO:0046872">
    <property type="term" value="F:metal ion binding"/>
    <property type="evidence" value="ECO:0007669"/>
    <property type="project" value="UniProtKB-KW"/>
</dbReference>
<keyword evidence="9" id="KW-0249">Electron transport</keyword>
<evidence type="ECO:0000256" key="18">
    <source>
        <dbReference type="ARBA" id="ARBA00062753"/>
    </source>
</evidence>
<dbReference type="Proteomes" id="UP000314987">
    <property type="component" value="Unassembled WGS sequence"/>
</dbReference>
<feature type="binding site" description="covalent" evidence="20">
    <location>
        <position position="120"/>
    </location>
    <ligand>
        <name>heme c</name>
        <dbReference type="ChEBI" id="CHEBI:61717"/>
    </ligand>
</feature>
<keyword evidence="11 20" id="KW-0408">Iron</keyword>
<dbReference type="GO" id="GO:0005743">
    <property type="term" value="C:mitochondrial inner membrane"/>
    <property type="evidence" value="ECO:0007669"/>
    <property type="project" value="UniProtKB-SubCell"/>
</dbReference>
<evidence type="ECO:0000256" key="16">
    <source>
        <dbReference type="ARBA" id="ARBA00041724"/>
    </source>
</evidence>
<evidence type="ECO:0000256" key="21">
    <source>
        <dbReference type="SAM" id="Phobius"/>
    </source>
</evidence>
<feature type="binding site" description="covalent" evidence="20">
    <location>
        <position position="116"/>
    </location>
    <ligand>
        <name>heme c</name>
        <dbReference type="ChEBI" id="CHEBI:61717"/>
    </ligand>
</feature>
<reference evidence="23" key="3">
    <citation type="submission" date="2025-09" db="UniProtKB">
        <authorList>
            <consortium name="Ensembl"/>
        </authorList>
    </citation>
    <scope>IDENTIFICATION</scope>
</reference>
<sequence>MAASGAVGRLSALGLPRAHGRVLLGGARPGTLVLRLPQAATMSSFSNLSRGRKVVLSALGMLAAGGAGLAVALHTAVGASDLELHPPSYPWSHRGFLSSLDHGSIRRGFQVYKQVCSSCHSMDYLAYRHLVGVCYTESEAKALAEEIEVQDGPNEDGEMFMRPGKLSDYLPKPYPNPEAARAANNGALPPDLSYIIRARHGGEDYVFSLLTGYCDPPAGVSLREGLYFNAYFPGQAIAMAPPIYNEILEYDDGTPATMSQVAKDVCTFLRWAAEPEHDHRKLMGLKMLLMFALLIPLTYAMKRHKWSVLKSRKLAYRPPK</sequence>
<evidence type="ECO:0000256" key="19">
    <source>
        <dbReference type="ARBA" id="ARBA00079825"/>
    </source>
</evidence>
<dbReference type="GO" id="GO:0020037">
    <property type="term" value="F:heme binding"/>
    <property type="evidence" value="ECO:0007669"/>
    <property type="project" value="InterPro"/>
</dbReference>
<dbReference type="GO" id="GO:0045275">
    <property type="term" value="C:respiratory chain complex III"/>
    <property type="evidence" value="ECO:0007669"/>
    <property type="project" value="Ensembl"/>
</dbReference>
<evidence type="ECO:0000256" key="20">
    <source>
        <dbReference type="PIRSR" id="PIRSR602326-1"/>
    </source>
</evidence>
<keyword evidence="4 20" id="KW-0349">Heme</keyword>
<dbReference type="InterPro" id="IPR021157">
    <property type="entry name" value="Cyt_c1_TM_anchor_C"/>
</dbReference>
<keyword evidence="3" id="KW-0813">Transport</keyword>
<keyword evidence="13 21" id="KW-0472">Membrane</keyword>
<evidence type="ECO:0000256" key="14">
    <source>
        <dbReference type="ARBA" id="ARBA00040084"/>
    </source>
</evidence>
<evidence type="ECO:0000256" key="11">
    <source>
        <dbReference type="ARBA" id="ARBA00023004"/>
    </source>
</evidence>
<evidence type="ECO:0000256" key="12">
    <source>
        <dbReference type="ARBA" id="ARBA00023128"/>
    </source>
</evidence>
<comment type="cofactor">
    <cofactor evidence="20">
        <name>heme c</name>
        <dbReference type="ChEBI" id="CHEBI:61717"/>
    </cofactor>
    <text evidence="20">Binds 1 heme c group covalently per subunit.</text>
</comment>
<gene>
    <name evidence="23" type="primary">CYC1</name>
</gene>
<dbReference type="Gene3D" id="1.20.5.100">
    <property type="entry name" value="Cytochrome c1, transmembrane anchor, C-terminal"/>
    <property type="match status" value="1"/>
</dbReference>
<feature type="domain" description="Cytochrome c" evidence="22">
    <location>
        <begin position="103"/>
        <end position="255"/>
    </location>
</feature>
<evidence type="ECO:0000256" key="1">
    <source>
        <dbReference type="ARBA" id="ARBA00004273"/>
    </source>
</evidence>
<dbReference type="STRING" id="29139.ENSVURP00010032515"/>